<gene>
    <name evidence="2" type="ORF">KCV87_04490</name>
</gene>
<protein>
    <submittedName>
        <fullName evidence="2">Uncharacterized protein</fullName>
    </submittedName>
</protein>
<evidence type="ECO:0000313" key="3">
    <source>
        <dbReference type="Proteomes" id="UP000677152"/>
    </source>
</evidence>
<evidence type="ECO:0000313" key="2">
    <source>
        <dbReference type="EMBL" id="QUF05367.1"/>
    </source>
</evidence>
<feature type="compositionally biased region" description="Low complexity" evidence="1">
    <location>
        <begin position="11"/>
        <end position="25"/>
    </location>
</feature>
<sequence>MLDARSSGARVALAAPADAGSAPVDVEPRTDSWRVDVPSDAGLTAWTDATPAPEDLSGLVGTCVAALLAALSALAALRRITHPRPVAPSAPSPLRLCASRT</sequence>
<proteinExistence type="predicted"/>
<dbReference type="Proteomes" id="UP000677152">
    <property type="component" value="Chromosome"/>
</dbReference>
<evidence type="ECO:0000256" key="1">
    <source>
        <dbReference type="SAM" id="MobiDB-lite"/>
    </source>
</evidence>
<feature type="region of interest" description="Disordered" evidence="1">
    <location>
        <begin position="1"/>
        <end position="35"/>
    </location>
</feature>
<dbReference type="EMBL" id="CP073249">
    <property type="protein sequence ID" value="QUF05367.1"/>
    <property type="molecule type" value="Genomic_DNA"/>
</dbReference>
<dbReference type="AlphaFoldDB" id="A0AA45L8U3"/>
<name>A0AA45L8U3_9PSEU</name>
<organism evidence="2 3">
    <name type="scientific">Actinosynnema pretiosum subsp. pretiosum</name>
    <dbReference type="NCBI Taxonomy" id="103721"/>
    <lineage>
        <taxon>Bacteria</taxon>
        <taxon>Bacillati</taxon>
        <taxon>Actinomycetota</taxon>
        <taxon>Actinomycetes</taxon>
        <taxon>Pseudonocardiales</taxon>
        <taxon>Pseudonocardiaceae</taxon>
        <taxon>Actinosynnema</taxon>
    </lineage>
</organism>
<accession>A0AA45L8U3</accession>
<reference evidence="2" key="1">
    <citation type="submission" date="2021-04" db="EMBL/GenBank/DDBJ databases">
        <title>Genomic sequence of Actinosynnema pretiosum subsp. pretiosum ATCC 31280 (C-14919).</title>
        <authorList>
            <person name="Bai L."/>
            <person name="Wang X."/>
            <person name="Xiao Y."/>
        </authorList>
    </citation>
    <scope>NUCLEOTIDE SEQUENCE</scope>
    <source>
        <strain evidence="2">ATCC 31280</strain>
    </source>
</reference>